<protein>
    <recommendedName>
        <fullName evidence="4">WPP domain-associated protein</fullName>
    </recommendedName>
</protein>
<keyword evidence="1" id="KW-0175">Coiled coil</keyword>
<reference evidence="2" key="2">
    <citation type="submission" date="2021-12" db="EMBL/GenBank/DDBJ databases">
        <title>Resequencing data analysis of finger millet.</title>
        <authorList>
            <person name="Hatakeyama M."/>
            <person name="Aluri S."/>
            <person name="Balachadran M.T."/>
            <person name="Sivarajan S.R."/>
            <person name="Poveda L."/>
            <person name="Shimizu-Inatsugi R."/>
            <person name="Schlapbach R."/>
            <person name="Sreeman S.M."/>
            <person name="Shimizu K.K."/>
        </authorList>
    </citation>
    <scope>NUCLEOTIDE SEQUENCE</scope>
</reference>
<name>A0AAV5DJ87_ELECO</name>
<keyword evidence="3" id="KW-1185">Reference proteome</keyword>
<dbReference type="PANTHER" id="PTHR33883">
    <property type="entry name" value="WPP DOMAIN-ASSOCIATED PROTEIN"/>
    <property type="match status" value="1"/>
</dbReference>
<sequence length="736" mass="85225">MSGWSVLVQRTFCNTMNSPSEPSNGLVKFVDEITSSTRLLTSSSSCNIGNNFKAFKAVLSRLHQHLVDANVEISYTEYLDLMKAEVDQLLNKLNDDIRAYKSYNWAHDIDADDSCSVVCHCGRLIEIGEGFHSLKLLLAVAFQHIREMLILVYPSVQDLQWEYEFQLEVTGIIVGDCIRGLQDELERKFYEQNSIISSLRKNWQETVSQCASIREDLIAISNMLLPPEEESYMWHSKYEHIGNRSDKWKFSFLGKKTCDNHSPSSDEVNVNSVTQKSISPSEVISEKSDFRHLKGMTRQDILNYFRSEISKLKRLHELDLQERTEELFKFKREKWSLALKYDVEFEPLRKKFPEIISRFDQIMSNVTAAPTICSNSDAIDESSRLKSRIDSLFSENQHLRGLLAKKTREVQELSCQISDANKKISLQYSQEKQLLQRVMNIETEYDDFFVESTIRDETYQNVTSHLVNNHRNILEDTAQNFHAKMTAFEAALLEKDKALCLANEENQKLKEKLSILEKENSIRNNQQDPELMKQESEEMILRDIEMEPHVSPQRSWEISDQDMHCEELLKLNQTLEIASITLKEVEAKKLDYSDILGNREQESQLDCILTSIMDLSKEFVEIEHKMSEGNVKKTENLNDRCNHMVQQAVALTKKGLWYKQMLDTRRSELQKAESEVDILGEKVNALLSLVQKIYVTLDNYSPVFQQHPVLLDAFLKTCKLVAGIRSRQKEDSKDKT</sequence>
<dbReference type="Proteomes" id="UP001054889">
    <property type="component" value="Unassembled WGS sequence"/>
</dbReference>
<dbReference type="EMBL" id="BQKI01000017">
    <property type="protein sequence ID" value="GJN10290.1"/>
    <property type="molecule type" value="Genomic_DNA"/>
</dbReference>
<feature type="coiled-coil region" evidence="1">
    <location>
        <begin position="662"/>
        <end position="689"/>
    </location>
</feature>
<dbReference type="PANTHER" id="PTHR33883:SF4">
    <property type="entry name" value="OS07G0147800 PROTEIN"/>
    <property type="match status" value="1"/>
</dbReference>
<evidence type="ECO:0000313" key="3">
    <source>
        <dbReference type="Proteomes" id="UP001054889"/>
    </source>
</evidence>
<comment type="caution">
    <text evidence="2">The sequence shown here is derived from an EMBL/GenBank/DDBJ whole genome shotgun (WGS) entry which is preliminary data.</text>
</comment>
<reference evidence="2" key="1">
    <citation type="journal article" date="2018" name="DNA Res.">
        <title>Multiple hybrid de novo genome assembly of finger millet, an orphan allotetraploid crop.</title>
        <authorList>
            <person name="Hatakeyama M."/>
            <person name="Aluri S."/>
            <person name="Balachadran M.T."/>
            <person name="Sivarajan S.R."/>
            <person name="Patrignani A."/>
            <person name="Gruter S."/>
            <person name="Poveda L."/>
            <person name="Shimizu-Inatsugi R."/>
            <person name="Baeten J."/>
            <person name="Francoijs K.J."/>
            <person name="Nataraja K.N."/>
            <person name="Reddy Y.A.N."/>
            <person name="Phadnis S."/>
            <person name="Ravikumar R.L."/>
            <person name="Schlapbach R."/>
            <person name="Sreeman S.M."/>
            <person name="Shimizu K.K."/>
        </authorList>
    </citation>
    <scope>NUCLEOTIDE SEQUENCE</scope>
</reference>
<evidence type="ECO:0000313" key="2">
    <source>
        <dbReference type="EMBL" id="GJN10290.1"/>
    </source>
</evidence>
<evidence type="ECO:0000256" key="1">
    <source>
        <dbReference type="SAM" id="Coils"/>
    </source>
</evidence>
<dbReference type="AlphaFoldDB" id="A0AAV5DJ87"/>
<organism evidence="2 3">
    <name type="scientific">Eleusine coracana subsp. coracana</name>
    <dbReference type="NCBI Taxonomy" id="191504"/>
    <lineage>
        <taxon>Eukaryota</taxon>
        <taxon>Viridiplantae</taxon>
        <taxon>Streptophyta</taxon>
        <taxon>Embryophyta</taxon>
        <taxon>Tracheophyta</taxon>
        <taxon>Spermatophyta</taxon>
        <taxon>Magnoliopsida</taxon>
        <taxon>Liliopsida</taxon>
        <taxon>Poales</taxon>
        <taxon>Poaceae</taxon>
        <taxon>PACMAD clade</taxon>
        <taxon>Chloridoideae</taxon>
        <taxon>Cynodonteae</taxon>
        <taxon>Eleusininae</taxon>
        <taxon>Eleusine</taxon>
    </lineage>
</organism>
<dbReference type="InterPro" id="IPR037490">
    <property type="entry name" value="WAP"/>
</dbReference>
<accession>A0AAV5DJ87</accession>
<evidence type="ECO:0008006" key="4">
    <source>
        <dbReference type="Google" id="ProtNLM"/>
    </source>
</evidence>
<gene>
    <name evidence="2" type="primary">ga28372</name>
    <name evidence="2" type="ORF">PR202_ga28372</name>
</gene>
<proteinExistence type="predicted"/>